<dbReference type="Proteomes" id="UP000661691">
    <property type="component" value="Unassembled WGS sequence"/>
</dbReference>
<feature type="compositionally biased region" description="Low complexity" evidence="1">
    <location>
        <begin position="31"/>
        <end position="45"/>
    </location>
</feature>
<evidence type="ECO:0000313" key="3">
    <source>
        <dbReference type="EMBL" id="MBD1370749.1"/>
    </source>
</evidence>
<feature type="signal peptide" evidence="2">
    <location>
        <begin position="1"/>
        <end position="19"/>
    </location>
</feature>
<feature type="region of interest" description="Disordered" evidence="1">
    <location>
        <begin position="24"/>
        <end position="89"/>
    </location>
</feature>
<protein>
    <recommendedName>
        <fullName evidence="5">Lipoprotein</fullName>
    </recommendedName>
</protein>
<evidence type="ECO:0000313" key="4">
    <source>
        <dbReference type="Proteomes" id="UP000661691"/>
    </source>
</evidence>
<dbReference type="RefSeq" id="WP_191139338.1">
    <property type="nucleotide sequence ID" value="NZ_JACXAG020000002.1"/>
</dbReference>
<feature type="compositionally biased region" description="Low complexity" evidence="1">
    <location>
        <begin position="63"/>
        <end position="74"/>
    </location>
</feature>
<sequence>MLKQTFVILFLLTALVACNSNVEEKNAASPETTDSTANTESSNTNETKEMEETDANADKPKQPTESQETSTKQSTESEKPSTKEPISLQGMEYDVAPKQYVKGDLSVRYPLVKNMRGHSDIKINFKDKEKKVNQLIEKHALAILAQYDFSSESSYLDIDYKVTWKSGNVISIQYKGTSYSGGAYPINVFYTTNIDIANEKTARLKEFMKFDSALLAKLRSDHFKVEDPAQGNLTLHLSDHDLLTRLQQADTLGSSNPEQVFSSFTPGKFVISFGVPHARGDYMLHKIDYHHLDDHIKYESEMWVDLGPEH</sequence>
<feature type="chain" id="PRO_5039193811" description="Lipoprotein" evidence="2">
    <location>
        <begin position="20"/>
        <end position="310"/>
    </location>
</feature>
<evidence type="ECO:0000256" key="2">
    <source>
        <dbReference type="SAM" id="SignalP"/>
    </source>
</evidence>
<proteinExistence type="predicted"/>
<dbReference type="PROSITE" id="PS51257">
    <property type="entry name" value="PROKAR_LIPOPROTEIN"/>
    <property type="match status" value="1"/>
</dbReference>
<reference evidence="3" key="1">
    <citation type="submission" date="2020-09" db="EMBL/GenBank/DDBJ databases">
        <title>A novel bacterium of genus Hazenella, isolated from South China Sea.</title>
        <authorList>
            <person name="Huang H."/>
            <person name="Mo K."/>
            <person name="Hu Y."/>
        </authorList>
    </citation>
    <scope>NUCLEOTIDE SEQUENCE</scope>
    <source>
        <strain evidence="3">IB182357</strain>
    </source>
</reference>
<dbReference type="EMBL" id="JACXAH010000001">
    <property type="protein sequence ID" value="MBD1370749.1"/>
    <property type="molecule type" value="Genomic_DNA"/>
</dbReference>
<dbReference type="AlphaFoldDB" id="A0A926NBX9"/>
<accession>A0A926NBX9</accession>
<comment type="caution">
    <text evidence="3">The sequence shown here is derived from an EMBL/GenBank/DDBJ whole genome shotgun (WGS) entry which is preliminary data.</text>
</comment>
<dbReference type="Gene3D" id="3.30.565.40">
    <property type="entry name" value="Fervidobacterium nodosum Rt17-B1 like"/>
    <property type="match status" value="1"/>
</dbReference>
<keyword evidence="4" id="KW-1185">Reference proteome</keyword>
<evidence type="ECO:0000256" key="1">
    <source>
        <dbReference type="SAM" id="MobiDB-lite"/>
    </source>
</evidence>
<keyword evidence="2" id="KW-0732">Signal</keyword>
<evidence type="ECO:0008006" key="5">
    <source>
        <dbReference type="Google" id="ProtNLM"/>
    </source>
</evidence>
<name>A0A926NBX9_9BACL</name>
<organism evidence="3 4">
    <name type="scientific">Polycladospora coralii</name>
    <dbReference type="NCBI Taxonomy" id="2771432"/>
    <lineage>
        <taxon>Bacteria</taxon>
        <taxon>Bacillati</taxon>
        <taxon>Bacillota</taxon>
        <taxon>Bacilli</taxon>
        <taxon>Bacillales</taxon>
        <taxon>Thermoactinomycetaceae</taxon>
        <taxon>Polycladospora</taxon>
    </lineage>
</organism>
<feature type="compositionally biased region" description="Basic and acidic residues" evidence="1">
    <location>
        <begin position="46"/>
        <end position="62"/>
    </location>
</feature>
<gene>
    <name evidence="3" type="ORF">IC620_00040</name>
</gene>